<evidence type="ECO:0000313" key="9">
    <source>
        <dbReference type="EMBL" id="MBC2398379.1"/>
    </source>
</evidence>
<name>A0A923J140_CLOTT</name>
<organism evidence="9 10">
    <name type="scientific">Clostridium tetanomorphum</name>
    <dbReference type="NCBI Taxonomy" id="1553"/>
    <lineage>
        <taxon>Bacteria</taxon>
        <taxon>Bacillati</taxon>
        <taxon>Bacillota</taxon>
        <taxon>Clostridia</taxon>
        <taxon>Eubacteriales</taxon>
        <taxon>Clostridiaceae</taxon>
        <taxon>Clostridium</taxon>
    </lineage>
</organism>
<comment type="caution">
    <text evidence="9">The sequence shown here is derived from an EMBL/GenBank/DDBJ whole genome shotgun (WGS) entry which is preliminary data.</text>
</comment>
<protein>
    <submittedName>
        <fullName evidence="9">AEC family transporter</fullName>
    </submittedName>
</protein>
<evidence type="ECO:0000256" key="8">
    <source>
        <dbReference type="SAM" id="Phobius"/>
    </source>
</evidence>
<feature type="transmembrane region" description="Helical" evidence="8">
    <location>
        <begin position="233"/>
        <end position="254"/>
    </location>
</feature>
<dbReference type="RefSeq" id="WP_173679882.1">
    <property type="nucleotide sequence ID" value="NZ_JAAZWO010000013.1"/>
</dbReference>
<evidence type="ECO:0000256" key="3">
    <source>
        <dbReference type="ARBA" id="ARBA00022448"/>
    </source>
</evidence>
<keyword evidence="3" id="KW-0813">Transport</keyword>
<feature type="transmembrane region" description="Helical" evidence="8">
    <location>
        <begin position="70"/>
        <end position="88"/>
    </location>
</feature>
<reference evidence="9 10" key="1">
    <citation type="submission" date="2020-04" db="EMBL/GenBank/DDBJ databases">
        <title>Genomic insights into acetone-butanol-ethanol (ABE) fermentation by sequencing solventogenic clostridia strains.</title>
        <authorList>
            <person name="Brown S."/>
        </authorList>
    </citation>
    <scope>NUCLEOTIDE SEQUENCE [LARGE SCALE GENOMIC DNA]</scope>
    <source>
        <strain evidence="9 10">DJ011</strain>
    </source>
</reference>
<feature type="transmembrane region" description="Helical" evidence="8">
    <location>
        <begin position="201"/>
        <end position="221"/>
    </location>
</feature>
<feature type="transmembrane region" description="Helical" evidence="8">
    <location>
        <begin position="289"/>
        <end position="311"/>
    </location>
</feature>
<dbReference type="GO" id="GO:0005886">
    <property type="term" value="C:plasma membrane"/>
    <property type="evidence" value="ECO:0007669"/>
    <property type="project" value="UniProtKB-SubCell"/>
</dbReference>
<evidence type="ECO:0000313" key="10">
    <source>
        <dbReference type="Proteomes" id="UP000563151"/>
    </source>
</evidence>
<feature type="transmembrane region" description="Helical" evidence="8">
    <location>
        <begin position="100"/>
        <end position="121"/>
    </location>
</feature>
<dbReference type="Proteomes" id="UP000563151">
    <property type="component" value="Unassembled WGS sequence"/>
</dbReference>
<evidence type="ECO:0000256" key="1">
    <source>
        <dbReference type="ARBA" id="ARBA00004651"/>
    </source>
</evidence>
<dbReference type="PANTHER" id="PTHR36838">
    <property type="entry name" value="AUXIN EFFLUX CARRIER FAMILY PROTEIN"/>
    <property type="match status" value="1"/>
</dbReference>
<dbReference type="AlphaFoldDB" id="A0A923J140"/>
<keyword evidence="10" id="KW-1185">Reference proteome</keyword>
<dbReference type="InterPro" id="IPR004776">
    <property type="entry name" value="Mem_transp_PIN-like"/>
</dbReference>
<feature type="transmembrane region" description="Helical" evidence="8">
    <location>
        <begin position="127"/>
        <end position="149"/>
    </location>
</feature>
<feature type="transmembrane region" description="Helical" evidence="8">
    <location>
        <begin position="170"/>
        <end position="189"/>
    </location>
</feature>
<dbReference type="Pfam" id="PF03547">
    <property type="entry name" value="Mem_trans"/>
    <property type="match status" value="1"/>
</dbReference>
<feature type="transmembrane region" description="Helical" evidence="8">
    <location>
        <begin position="6"/>
        <end position="24"/>
    </location>
</feature>
<dbReference type="PANTHER" id="PTHR36838:SF1">
    <property type="entry name" value="SLR1864 PROTEIN"/>
    <property type="match status" value="1"/>
</dbReference>
<sequence length="313" mass="34983">MALLNAFGSIFSIVIMISLGYILTEKKWINESNANLFAKMVINLSLPTLMITNLMNNFDKAKLMSLGKGLFVPFTSIALAYIIGKFACKILKVRKGRSGTFQSMFFVSNTIFIGLPVNLAIFGERSIPYVLLYYIANTTFFWTIGVYEISKDGKDSTLDSIFSKATLKRIISPPLLGFIFAIVLILLEIPMPKFIMDTCKYLGNLTTPLSMLFIGNTIHSINLKNIKIDKDMIGVFIGRFIISPLLVVLIAYHFPLPKLMKDVFVVQAAMPVMTNTAIMSKAYDADYEYAAIMIALTTILSLIIIPIYKLILT</sequence>
<accession>A0A923J140</accession>
<feature type="transmembrane region" description="Helical" evidence="8">
    <location>
        <begin position="36"/>
        <end position="58"/>
    </location>
</feature>
<proteinExistence type="inferred from homology"/>
<dbReference type="GO" id="GO:0055085">
    <property type="term" value="P:transmembrane transport"/>
    <property type="evidence" value="ECO:0007669"/>
    <property type="project" value="InterPro"/>
</dbReference>
<keyword evidence="6 8" id="KW-1133">Transmembrane helix</keyword>
<keyword evidence="7 8" id="KW-0472">Membrane</keyword>
<comment type="subcellular location">
    <subcellularLocation>
        <location evidence="1">Cell membrane</location>
        <topology evidence="1">Multi-pass membrane protein</topology>
    </subcellularLocation>
</comment>
<keyword evidence="5 8" id="KW-0812">Transmembrane</keyword>
<comment type="similarity">
    <text evidence="2">Belongs to the auxin efflux carrier (TC 2.A.69) family.</text>
</comment>
<dbReference type="EMBL" id="JAAZWO010000013">
    <property type="protein sequence ID" value="MBC2398379.1"/>
    <property type="molecule type" value="Genomic_DNA"/>
</dbReference>
<gene>
    <name evidence="9" type="ORF">HGG79_11450</name>
</gene>
<evidence type="ECO:0000256" key="4">
    <source>
        <dbReference type="ARBA" id="ARBA00022475"/>
    </source>
</evidence>
<dbReference type="InterPro" id="IPR038770">
    <property type="entry name" value="Na+/solute_symporter_sf"/>
</dbReference>
<dbReference type="Gene3D" id="1.20.1530.20">
    <property type="match status" value="1"/>
</dbReference>
<evidence type="ECO:0000256" key="2">
    <source>
        <dbReference type="ARBA" id="ARBA00010145"/>
    </source>
</evidence>
<evidence type="ECO:0000256" key="5">
    <source>
        <dbReference type="ARBA" id="ARBA00022692"/>
    </source>
</evidence>
<evidence type="ECO:0000256" key="6">
    <source>
        <dbReference type="ARBA" id="ARBA00022989"/>
    </source>
</evidence>
<keyword evidence="4" id="KW-1003">Cell membrane</keyword>
<evidence type="ECO:0000256" key="7">
    <source>
        <dbReference type="ARBA" id="ARBA00023136"/>
    </source>
</evidence>